<evidence type="ECO:0000313" key="2">
    <source>
        <dbReference type="Proteomes" id="UP000054783"/>
    </source>
</evidence>
<comment type="caution">
    <text evidence="1">The sequence shown here is derived from an EMBL/GenBank/DDBJ whole genome shotgun (WGS) entry which is preliminary data.</text>
</comment>
<gene>
    <name evidence="1" type="ORF">T12_170</name>
</gene>
<dbReference type="Proteomes" id="UP000054783">
    <property type="component" value="Unassembled WGS sequence"/>
</dbReference>
<organism evidence="1 2">
    <name type="scientific">Trichinella patagoniensis</name>
    <dbReference type="NCBI Taxonomy" id="990121"/>
    <lineage>
        <taxon>Eukaryota</taxon>
        <taxon>Metazoa</taxon>
        <taxon>Ecdysozoa</taxon>
        <taxon>Nematoda</taxon>
        <taxon>Enoplea</taxon>
        <taxon>Dorylaimia</taxon>
        <taxon>Trichinellida</taxon>
        <taxon>Trichinellidae</taxon>
        <taxon>Trichinella</taxon>
    </lineage>
</organism>
<sequence>MTTSVQQLIFAGLYSGRQFKVIGHLPLGAWLKQDDENSALCLHVQRLFHSLAAFAFHHTRLDVAVLEPKRSTCVAKNGFTFHVPLKFQSEMHIHMQKSQANSNIDARVITIITNPLFVNVIRRNKRNELLEKFSFNTILLMMMMMVEHLDKLVNSVENVKYKMCKILQYCIFKIQYSTCLMMFHLKQTPSLLCSLCKCLSDLKSDFRMFCIGEH</sequence>
<protein>
    <submittedName>
        <fullName evidence="1">Uncharacterized protein</fullName>
    </submittedName>
</protein>
<reference evidence="1 2" key="1">
    <citation type="submission" date="2015-01" db="EMBL/GenBank/DDBJ databases">
        <title>Evolution of Trichinella species and genotypes.</title>
        <authorList>
            <person name="Korhonen P.K."/>
            <person name="Edoardo P."/>
            <person name="Giuseppe L.R."/>
            <person name="Gasser R.B."/>
        </authorList>
    </citation>
    <scope>NUCLEOTIDE SEQUENCE [LARGE SCALE GENOMIC DNA]</scope>
    <source>
        <strain evidence="1">ISS2496</strain>
    </source>
</reference>
<dbReference type="AlphaFoldDB" id="A0A0V1ADV7"/>
<proteinExistence type="predicted"/>
<accession>A0A0V1ADV7</accession>
<dbReference type="EMBL" id="JYDQ01000005">
    <property type="protein sequence ID" value="KRY23019.1"/>
    <property type="molecule type" value="Genomic_DNA"/>
</dbReference>
<dbReference type="OrthoDB" id="10534143at2759"/>
<evidence type="ECO:0000313" key="1">
    <source>
        <dbReference type="EMBL" id="KRY23019.1"/>
    </source>
</evidence>
<name>A0A0V1ADV7_9BILA</name>
<keyword evidence="2" id="KW-1185">Reference proteome</keyword>